<evidence type="ECO:0000313" key="6">
    <source>
        <dbReference type="EMBL" id="MFB9558454.1"/>
    </source>
</evidence>
<keyword evidence="2" id="KW-0238">DNA-binding</keyword>
<feature type="compositionally biased region" description="Low complexity" evidence="4">
    <location>
        <begin position="146"/>
        <end position="157"/>
    </location>
</feature>
<feature type="region of interest" description="Disordered" evidence="4">
    <location>
        <begin position="146"/>
        <end position="193"/>
    </location>
</feature>
<evidence type="ECO:0000256" key="3">
    <source>
        <dbReference type="ARBA" id="ARBA00023163"/>
    </source>
</evidence>
<dbReference type="InterPro" id="IPR016032">
    <property type="entry name" value="Sig_transdc_resp-reg_C-effctor"/>
</dbReference>
<proteinExistence type="predicted"/>
<name>A0ABV5QY35_9ACTN</name>
<dbReference type="EMBL" id="JBHMCT010000023">
    <property type="protein sequence ID" value="MFB9558454.1"/>
    <property type="molecule type" value="Genomic_DNA"/>
</dbReference>
<evidence type="ECO:0000256" key="4">
    <source>
        <dbReference type="SAM" id="MobiDB-lite"/>
    </source>
</evidence>
<evidence type="ECO:0000313" key="7">
    <source>
        <dbReference type="Proteomes" id="UP001589716"/>
    </source>
</evidence>
<dbReference type="PANTHER" id="PTHR43214:SF24">
    <property type="entry name" value="TRANSCRIPTIONAL REGULATORY PROTEIN NARL-RELATED"/>
    <property type="match status" value="1"/>
</dbReference>
<dbReference type="Pfam" id="PF00196">
    <property type="entry name" value="GerE"/>
    <property type="match status" value="1"/>
</dbReference>
<gene>
    <name evidence="6" type="ORF">ACFFTP_30265</name>
</gene>
<reference evidence="6 7" key="1">
    <citation type="submission" date="2024-09" db="EMBL/GenBank/DDBJ databases">
        <authorList>
            <person name="Sun Q."/>
            <person name="Mori K."/>
        </authorList>
    </citation>
    <scope>NUCLEOTIDE SEQUENCE [LARGE SCALE GENOMIC DNA]</scope>
    <source>
        <strain evidence="6 7">JCM 4414</strain>
    </source>
</reference>
<dbReference type="PANTHER" id="PTHR43214">
    <property type="entry name" value="TWO-COMPONENT RESPONSE REGULATOR"/>
    <property type="match status" value="1"/>
</dbReference>
<keyword evidence="1" id="KW-0805">Transcription regulation</keyword>
<accession>A0ABV5QY35</accession>
<keyword evidence="7" id="KW-1185">Reference proteome</keyword>
<dbReference type="Gene3D" id="1.10.10.10">
    <property type="entry name" value="Winged helix-like DNA-binding domain superfamily/Winged helix DNA-binding domain"/>
    <property type="match status" value="1"/>
</dbReference>
<organism evidence="6 7">
    <name type="scientific">Streptomyces roseoviridis</name>
    <dbReference type="NCBI Taxonomy" id="67361"/>
    <lineage>
        <taxon>Bacteria</taxon>
        <taxon>Bacillati</taxon>
        <taxon>Actinomycetota</taxon>
        <taxon>Actinomycetes</taxon>
        <taxon>Kitasatosporales</taxon>
        <taxon>Streptomycetaceae</taxon>
        <taxon>Streptomyces</taxon>
    </lineage>
</organism>
<evidence type="ECO:0000259" key="5">
    <source>
        <dbReference type="Pfam" id="PF00196"/>
    </source>
</evidence>
<dbReference type="RefSeq" id="WP_345484576.1">
    <property type="nucleotide sequence ID" value="NZ_BAAAWU010000001.1"/>
</dbReference>
<dbReference type="InterPro" id="IPR036388">
    <property type="entry name" value="WH-like_DNA-bd_sf"/>
</dbReference>
<protein>
    <submittedName>
        <fullName evidence="6">LuxR C-terminal-related transcriptional regulator</fullName>
    </submittedName>
</protein>
<keyword evidence="3" id="KW-0804">Transcription</keyword>
<sequence>MTETSPTPPLIPSLRRIAQHLVLGATNTDIAAAEGLSTSTVHTYQKDIRQHLGLPPRASRAVIVHALLGRGEATAPEPGRPAPALTADETLLLRAIATRSRQADIALAARIAPADLRTKSEALLFTTGATDSVHLIGLAHAWGLLEPSSENEPTSTSAHTPRPAGQNSPLAQPDGRPLTARTPQTGPATRLRG</sequence>
<evidence type="ECO:0000256" key="2">
    <source>
        <dbReference type="ARBA" id="ARBA00023125"/>
    </source>
</evidence>
<comment type="caution">
    <text evidence="6">The sequence shown here is derived from an EMBL/GenBank/DDBJ whole genome shotgun (WGS) entry which is preliminary data.</text>
</comment>
<dbReference type="InterPro" id="IPR039420">
    <property type="entry name" value="WalR-like"/>
</dbReference>
<dbReference type="Proteomes" id="UP001589716">
    <property type="component" value="Unassembled WGS sequence"/>
</dbReference>
<dbReference type="InterPro" id="IPR000792">
    <property type="entry name" value="Tscrpt_reg_LuxR_C"/>
</dbReference>
<dbReference type="SUPFAM" id="SSF46894">
    <property type="entry name" value="C-terminal effector domain of the bipartite response regulators"/>
    <property type="match status" value="1"/>
</dbReference>
<feature type="domain" description="HTH luxR-type" evidence="5">
    <location>
        <begin position="16"/>
        <end position="58"/>
    </location>
</feature>
<evidence type="ECO:0000256" key="1">
    <source>
        <dbReference type="ARBA" id="ARBA00023015"/>
    </source>
</evidence>